<organism evidence="1">
    <name type="scientific">marine sediment metagenome</name>
    <dbReference type="NCBI Taxonomy" id="412755"/>
    <lineage>
        <taxon>unclassified sequences</taxon>
        <taxon>metagenomes</taxon>
        <taxon>ecological metagenomes</taxon>
    </lineage>
</organism>
<evidence type="ECO:0000313" key="1">
    <source>
        <dbReference type="EMBL" id="GAI53495.1"/>
    </source>
</evidence>
<gene>
    <name evidence="1" type="ORF">S06H3_59963</name>
</gene>
<sequence>MMCNLYLAEIESLHLKRKDLALARLEAVQQVKKPPGQLGAGYDIYKSWAAYQHTKLSKGSVQAVQGLVGHTEMMSAPLLAGTQLALTGITGAPLTGCCGPDKRQTIITWTLAEWAIRNAESPIDRSLARLAYGYYHQYKQNFTEAEKHYSTLFEEDSYFSPVAGLYLARCKKAQGKTVEAESVL</sequence>
<reference evidence="1" key="1">
    <citation type="journal article" date="2014" name="Front. Microbiol.">
        <title>High frequency of phylogenetically diverse reductive dehalogenase-homologous genes in deep subseafloor sedimentary metagenomes.</title>
        <authorList>
            <person name="Kawai M."/>
            <person name="Futagami T."/>
            <person name="Toyoda A."/>
            <person name="Takaki Y."/>
            <person name="Nishi S."/>
            <person name="Hori S."/>
            <person name="Arai W."/>
            <person name="Tsubouchi T."/>
            <person name="Morono Y."/>
            <person name="Uchiyama I."/>
            <person name="Ito T."/>
            <person name="Fujiyama A."/>
            <person name="Inagaki F."/>
            <person name="Takami H."/>
        </authorList>
    </citation>
    <scope>NUCLEOTIDE SEQUENCE</scope>
    <source>
        <strain evidence="1">Expedition CK06-06</strain>
    </source>
</reference>
<dbReference type="EMBL" id="BARV01039046">
    <property type="protein sequence ID" value="GAI53495.1"/>
    <property type="molecule type" value="Genomic_DNA"/>
</dbReference>
<proteinExistence type="predicted"/>
<dbReference type="AlphaFoldDB" id="X1QRE8"/>
<protein>
    <submittedName>
        <fullName evidence="1">Uncharacterized protein</fullName>
    </submittedName>
</protein>
<accession>X1QRE8</accession>
<name>X1QRE8_9ZZZZ</name>
<feature type="non-terminal residue" evidence="1">
    <location>
        <position position="184"/>
    </location>
</feature>
<comment type="caution">
    <text evidence="1">The sequence shown here is derived from an EMBL/GenBank/DDBJ whole genome shotgun (WGS) entry which is preliminary data.</text>
</comment>